<feature type="region of interest" description="Disordered" evidence="1">
    <location>
        <begin position="62"/>
        <end position="93"/>
    </location>
</feature>
<protein>
    <submittedName>
        <fullName evidence="3">DUF4185 domain-containing protein</fullName>
    </submittedName>
</protein>
<organism evidence="3 4">
    <name type="scientific">Dietzia maris</name>
    <dbReference type="NCBI Taxonomy" id="37915"/>
    <lineage>
        <taxon>Bacteria</taxon>
        <taxon>Bacillati</taxon>
        <taxon>Actinomycetota</taxon>
        <taxon>Actinomycetes</taxon>
        <taxon>Mycobacteriales</taxon>
        <taxon>Dietziaceae</taxon>
        <taxon>Dietzia</taxon>
    </lineage>
</organism>
<feature type="compositionally biased region" description="Low complexity" evidence="1">
    <location>
        <begin position="76"/>
        <end position="90"/>
    </location>
</feature>
<sequence>MSNPSPSLSCRLENPVALSPLRRRTARPHGVRRPITAVTAASLAAGALTLLAPVATGAPCDPWPPAGGTAGGSGSLSGSLGAPASAPATPWADGGNGYIPVLRGRTTTVELLTGPTSPNDTVDRFGISGTDLGILWDNGDASDPQMMMALGDTMGDCDEPGDQWRSNILFRSGDRTLADGMRITDAPMERPGMAKSILPRTDHPDETTVIPTAGVEVGGTQYLRYMSVERWGSPGEWTTNYSALARSTDNGENWVPVRDTARRGTAPMPLPVDLGPESTTHTAGQMSAFLKHDGYVYEYLTPSGRSGSARLARVPENRIEEMAAYRFWDGGDWVVDHRDAVPVLGAPTVNSAVSELSVSWSAHLGRFIALYNNRANNIVMAQSATPWGPWSGEDILLSYQHVPTLYGAFVHPWSPAVETRGEDLYFTMSTWDAYNVFLMRTDLTQIPPRTLPDARARMRTTDDSWTRNTPDPADTGETVLVERRPIPEA</sequence>
<accession>A0AAE4U8I0</accession>
<proteinExistence type="predicted"/>
<feature type="region of interest" description="Disordered" evidence="1">
    <location>
        <begin position="458"/>
        <end position="478"/>
    </location>
</feature>
<evidence type="ECO:0000313" key="3">
    <source>
        <dbReference type="EMBL" id="MDV6300418.1"/>
    </source>
</evidence>
<evidence type="ECO:0000313" key="4">
    <source>
        <dbReference type="Proteomes" id="UP001185873"/>
    </source>
</evidence>
<dbReference type="Pfam" id="PF13810">
    <property type="entry name" value="DUF4185"/>
    <property type="match status" value="1"/>
</dbReference>
<dbReference type="AlphaFoldDB" id="A0AAE4U8I0"/>
<dbReference type="Proteomes" id="UP001185873">
    <property type="component" value="Unassembled WGS sequence"/>
</dbReference>
<evidence type="ECO:0000259" key="2">
    <source>
        <dbReference type="Pfam" id="PF13810"/>
    </source>
</evidence>
<gene>
    <name evidence="3" type="ORF">R3P82_15020</name>
</gene>
<dbReference type="EMBL" id="JAWLKJ010000003">
    <property type="protein sequence ID" value="MDV6300418.1"/>
    <property type="molecule type" value="Genomic_DNA"/>
</dbReference>
<feature type="domain" description="DUF4185" evidence="2">
    <location>
        <begin position="116"/>
        <end position="440"/>
    </location>
</feature>
<comment type="caution">
    <text evidence="3">The sequence shown here is derived from an EMBL/GenBank/DDBJ whole genome shotgun (WGS) entry which is preliminary data.</text>
</comment>
<evidence type="ECO:0000256" key="1">
    <source>
        <dbReference type="SAM" id="MobiDB-lite"/>
    </source>
</evidence>
<dbReference type="InterPro" id="IPR025442">
    <property type="entry name" value="DUF4185"/>
</dbReference>
<reference evidence="3" key="1">
    <citation type="submission" date="2023-10" db="EMBL/GenBank/DDBJ databases">
        <title>Development of a sustainable strategy for remediation of hydrocarbon-contaminated territories based on the waste exchange concept.</title>
        <authorList>
            <person name="Krivoruchko A."/>
        </authorList>
    </citation>
    <scope>NUCLEOTIDE SEQUENCE</scope>
    <source>
        <strain evidence="3">IEGM 1175</strain>
    </source>
</reference>
<name>A0AAE4U8I0_9ACTN</name>